<dbReference type="EMBL" id="CAJNDS010002549">
    <property type="protein sequence ID" value="CAE7522600.1"/>
    <property type="molecule type" value="Genomic_DNA"/>
</dbReference>
<evidence type="ECO:0000256" key="13">
    <source>
        <dbReference type="SAM" id="SignalP"/>
    </source>
</evidence>
<dbReference type="InterPro" id="IPR015683">
    <property type="entry name" value="Ionotropic_Glu_rcpt"/>
</dbReference>
<evidence type="ECO:0000313" key="15">
    <source>
        <dbReference type="EMBL" id="CAE7522600.1"/>
    </source>
</evidence>
<feature type="transmembrane region" description="Helical" evidence="12">
    <location>
        <begin position="259"/>
        <end position="281"/>
    </location>
</feature>
<evidence type="ECO:0000256" key="4">
    <source>
        <dbReference type="ARBA" id="ARBA00022989"/>
    </source>
</evidence>
<evidence type="ECO:0000256" key="5">
    <source>
        <dbReference type="ARBA" id="ARBA00023065"/>
    </source>
</evidence>
<keyword evidence="6 12" id="KW-0472">Membrane</keyword>
<sequence>MNGYFVLAAMSSAAAALPLTGSPECSCVNHSQDAYGFGCRAHDLNGTEYLECAGTDLELKPSWCADRWCYVDPGACWVTSELSTTYPGLGWSYTTCGYRDRYSRQNVTASLQGKTLRVAFLGNTGGWKGNHCEGANGQLCVNQRGSGPVQRFFDLLAGTAGFEVQHVKAMPQAAYEQMMRVRPQGSQFDLCTWATGMGFVDICVASIVVLPRRADASAFVTLWAEPTILVGPVVEQKSQETLTLSYMLRAAFRPFSTELWMAMLCVVLSTSLMITFFETSAGGQFADMPRKRDRFAEAVYRAFYSLCMCESRFEPTTLGGRIVGLGLAFILILLVCGYTATLASFLVVEKKVAPVIDSLDDAIRRNFKVCAHISHQQTLIAAGMEESNIIVIGSRSAVLSSIGSVCDAAAMSSEDFEAAQASNRGAYCNLERVGLPLGSIMVGMPVAEKWVRQLRYVITQLSMDGHLQQSLSQYRPQTYCSVLESDTSASPVALTLEGMLGPFLVTFFLSLLGVAAHVLRLGCRKTINAAHDLGIDEKVSVRIRKISSKVPRTSRTSLGSSEPKPGQPGQPGQPGSRPRLVRSSSGKSSLDSQETASPSAASPSLSLRDADLGNAGDAVRQYFEGRDSNIITRLESIERLMTLMVEAEEDVSVAY</sequence>
<organism evidence="15 16">
    <name type="scientific">Symbiodinium natans</name>
    <dbReference type="NCBI Taxonomy" id="878477"/>
    <lineage>
        <taxon>Eukaryota</taxon>
        <taxon>Sar</taxon>
        <taxon>Alveolata</taxon>
        <taxon>Dinophyceae</taxon>
        <taxon>Suessiales</taxon>
        <taxon>Symbiodiniaceae</taxon>
        <taxon>Symbiodinium</taxon>
    </lineage>
</organism>
<feature type="compositionally biased region" description="Low complexity" evidence="11">
    <location>
        <begin position="596"/>
        <end position="607"/>
    </location>
</feature>
<keyword evidence="5" id="KW-0406">Ion transport</keyword>
<keyword evidence="4 12" id="KW-1133">Transmembrane helix</keyword>
<dbReference type="PANTHER" id="PTHR18966">
    <property type="entry name" value="IONOTROPIC GLUTAMATE RECEPTOR"/>
    <property type="match status" value="1"/>
</dbReference>
<evidence type="ECO:0000256" key="3">
    <source>
        <dbReference type="ARBA" id="ARBA00022692"/>
    </source>
</evidence>
<feature type="chain" id="PRO_5032292404" evidence="13">
    <location>
        <begin position="17"/>
        <end position="655"/>
    </location>
</feature>
<keyword evidence="7" id="KW-0675">Receptor</keyword>
<name>A0A812T977_9DINO</name>
<keyword evidence="8" id="KW-0325">Glycoprotein</keyword>
<evidence type="ECO:0000256" key="1">
    <source>
        <dbReference type="ARBA" id="ARBA00004141"/>
    </source>
</evidence>
<evidence type="ECO:0000256" key="6">
    <source>
        <dbReference type="ARBA" id="ARBA00023136"/>
    </source>
</evidence>
<dbReference type="Gene3D" id="1.10.287.70">
    <property type="match status" value="1"/>
</dbReference>
<evidence type="ECO:0000256" key="9">
    <source>
        <dbReference type="ARBA" id="ARBA00023286"/>
    </source>
</evidence>
<feature type="transmembrane region" description="Helical" evidence="12">
    <location>
        <begin position="322"/>
        <end position="348"/>
    </location>
</feature>
<feature type="transmembrane region" description="Helical" evidence="12">
    <location>
        <begin position="499"/>
        <end position="519"/>
    </location>
</feature>
<dbReference type="OrthoDB" id="5984008at2759"/>
<evidence type="ECO:0000259" key="14">
    <source>
        <dbReference type="Pfam" id="PF00060"/>
    </source>
</evidence>
<keyword evidence="10" id="KW-0407">Ion channel</keyword>
<feature type="signal peptide" evidence="13">
    <location>
        <begin position="1"/>
        <end position="16"/>
    </location>
</feature>
<comment type="caution">
    <text evidence="15">The sequence shown here is derived from an EMBL/GenBank/DDBJ whole genome shotgun (WGS) entry which is preliminary data.</text>
</comment>
<feature type="compositionally biased region" description="Polar residues" evidence="11">
    <location>
        <begin position="582"/>
        <end position="595"/>
    </location>
</feature>
<evidence type="ECO:0000256" key="2">
    <source>
        <dbReference type="ARBA" id="ARBA00022448"/>
    </source>
</evidence>
<evidence type="ECO:0000256" key="7">
    <source>
        <dbReference type="ARBA" id="ARBA00023170"/>
    </source>
</evidence>
<keyword evidence="9" id="KW-1071">Ligand-gated ion channel</keyword>
<keyword evidence="16" id="KW-1185">Reference proteome</keyword>
<evidence type="ECO:0000256" key="8">
    <source>
        <dbReference type="ARBA" id="ARBA00023180"/>
    </source>
</evidence>
<feature type="region of interest" description="Disordered" evidence="11">
    <location>
        <begin position="549"/>
        <end position="610"/>
    </location>
</feature>
<dbReference type="GO" id="GO:0015276">
    <property type="term" value="F:ligand-gated monoatomic ion channel activity"/>
    <property type="evidence" value="ECO:0007669"/>
    <property type="project" value="InterPro"/>
</dbReference>
<accession>A0A812T977</accession>
<dbReference type="Proteomes" id="UP000604046">
    <property type="component" value="Unassembled WGS sequence"/>
</dbReference>
<protein>
    <submittedName>
        <fullName evidence="15">GLR2.5 protein</fullName>
    </submittedName>
</protein>
<dbReference type="GO" id="GO:0016020">
    <property type="term" value="C:membrane"/>
    <property type="evidence" value="ECO:0007669"/>
    <property type="project" value="UniProtKB-SubCell"/>
</dbReference>
<evidence type="ECO:0000256" key="12">
    <source>
        <dbReference type="SAM" id="Phobius"/>
    </source>
</evidence>
<gene>
    <name evidence="15" type="primary">GLR2.5</name>
    <name evidence="15" type="ORF">SNAT2548_LOCUS29250</name>
</gene>
<dbReference type="InterPro" id="IPR001320">
    <property type="entry name" value="Iontro_rcpt_C"/>
</dbReference>
<reference evidence="15" key="1">
    <citation type="submission" date="2021-02" db="EMBL/GenBank/DDBJ databases">
        <authorList>
            <person name="Dougan E. K."/>
            <person name="Rhodes N."/>
            <person name="Thang M."/>
            <person name="Chan C."/>
        </authorList>
    </citation>
    <scope>NUCLEOTIDE SEQUENCE</scope>
</reference>
<proteinExistence type="predicted"/>
<dbReference type="AlphaFoldDB" id="A0A812T977"/>
<keyword evidence="2" id="KW-0813">Transport</keyword>
<evidence type="ECO:0000313" key="16">
    <source>
        <dbReference type="Proteomes" id="UP000604046"/>
    </source>
</evidence>
<feature type="domain" description="Ionotropic glutamate receptor C-terminal" evidence="14">
    <location>
        <begin position="256"/>
        <end position="506"/>
    </location>
</feature>
<keyword evidence="3 12" id="KW-0812">Transmembrane</keyword>
<evidence type="ECO:0000256" key="10">
    <source>
        <dbReference type="ARBA" id="ARBA00023303"/>
    </source>
</evidence>
<evidence type="ECO:0000256" key="11">
    <source>
        <dbReference type="SAM" id="MobiDB-lite"/>
    </source>
</evidence>
<dbReference type="Pfam" id="PF00060">
    <property type="entry name" value="Lig_chan"/>
    <property type="match status" value="1"/>
</dbReference>
<keyword evidence="13" id="KW-0732">Signal</keyword>
<comment type="subcellular location">
    <subcellularLocation>
        <location evidence="1">Membrane</location>
        <topology evidence="1">Multi-pass membrane protein</topology>
    </subcellularLocation>
</comment>